<reference evidence="2" key="1">
    <citation type="submission" date="2015-12" db="EMBL/GenBank/DDBJ databases">
        <authorList>
            <person name="Lauer A."/>
            <person name="Humrighouse B."/>
            <person name="Loparev V."/>
            <person name="Shewmaker P.L."/>
            <person name="Whitney A.M."/>
            <person name="McLaughlin R.W."/>
        </authorList>
    </citation>
    <scope>NUCLEOTIDE SEQUENCE [LARGE SCALE GENOMIC DNA]</scope>
    <source>
        <strain evidence="2">LMG 26678</strain>
    </source>
</reference>
<accession>A0A0U2IU23</accession>
<name>A0A0U2IU23_9ENTE</name>
<protein>
    <submittedName>
        <fullName evidence="1">Uncharacterized protein</fullName>
    </submittedName>
</protein>
<gene>
    <name evidence="1" type="ORF">ATZ35_05345</name>
</gene>
<dbReference type="AlphaFoldDB" id="A0A0U2IU23"/>
<dbReference type="STRING" id="118060.ATZ35_05345"/>
<organism evidence="1 2">
    <name type="scientific">Enterococcus rotai</name>
    <dbReference type="NCBI Taxonomy" id="118060"/>
    <lineage>
        <taxon>Bacteria</taxon>
        <taxon>Bacillati</taxon>
        <taxon>Bacillota</taxon>
        <taxon>Bacilli</taxon>
        <taxon>Lactobacillales</taxon>
        <taxon>Enterococcaceae</taxon>
        <taxon>Enterococcus</taxon>
    </lineage>
</organism>
<dbReference type="Proteomes" id="UP000067523">
    <property type="component" value="Chromosome"/>
</dbReference>
<sequence>MTVIKIQQDSLKVAAEKAHKKSTEYKEKVIRAELSFTEMGEVLLGSGYDELLTQVSKKIDAQKKLVVECEILSEKIHYYNNTMTDSESSVSFPS</sequence>
<evidence type="ECO:0000313" key="2">
    <source>
        <dbReference type="Proteomes" id="UP000067523"/>
    </source>
</evidence>
<evidence type="ECO:0000313" key="1">
    <source>
        <dbReference type="EMBL" id="ALS36606.1"/>
    </source>
</evidence>
<proteinExistence type="predicted"/>
<dbReference type="EMBL" id="CP013655">
    <property type="protein sequence ID" value="ALS36606.1"/>
    <property type="molecule type" value="Genomic_DNA"/>
</dbReference>
<dbReference type="RefSeq" id="WP_208929835.1">
    <property type="nucleotide sequence ID" value="NZ_CP013655.1"/>
</dbReference>
<dbReference type="KEGG" id="erx:ATZ35_05345"/>
<keyword evidence="2" id="KW-1185">Reference proteome</keyword>